<dbReference type="AlphaFoldDB" id="A0AAW3H9F2"/>
<proteinExistence type="predicted"/>
<protein>
    <submittedName>
        <fullName evidence="2">Uncharacterized protein</fullName>
    </submittedName>
</protein>
<feature type="transmembrane region" description="Helical" evidence="1">
    <location>
        <begin position="23"/>
        <end position="41"/>
    </location>
</feature>
<organism evidence="2 3">
    <name type="scientific">Streptococcus gordonii</name>
    <dbReference type="NCBI Taxonomy" id="1302"/>
    <lineage>
        <taxon>Bacteria</taxon>
        <taxon>Bacillati</taxon>
        <taxon>Bacillota</taxon>
        <taxon>Bacilli</taxon>
        <taxon>Lactobacillales</taxon>
        <taxon>Streptococcaceae</taxon>
        <taxon>Streptococcus</taxon>
    </lineage>
</organism>
<keyword evidence="1" id="KW-0472">Membrane</keyword>
<reference evidence="2 3" key="1">
    <citation type="submission" date="2015-02" db="EMBL/GenBank/DDBJ databases">
        <title>Evolution of amylase-binding proteins of oral streptococcal species.</title>
        <authorList>
            <person name="Haase E.M."/>
        </authorList>
    </citation>
    <scope>NUCLEOTIDE SEQUENCE [LARGE SCALE GENOMIC DNA]</scope>
    <source>
        <strain evidence="2 3">G9B</strain>
    </source>
</reference>
<dbReference type="Proteomes" id="UP000033658">
    <property type="component" value="Unassembled WGS sequence"/>
</dbReference>
<evidence type="ECO:0000313" key="2">
    <source>
        <dbReference type="EMBL" id="KJQ59432.1"/>
    </source>
</evidence>
<sequence>MIEWYYYIFIREANMDQTPFKKIIKISSFFFLALVTYLIYYPTISPEPAKREGISKNHSRTESEDRYRIGVSQVNDFQKIGNIALAIDKFGRVQEKDGYLVAQNYKLPEDPYPDEGKAFYDKKNTEYFYQIDIYKEDEGIQSLKKVDVRALLLKEKKKYNIKSTARLDVLDSSPDAPYIEIALEEIDGGPQKASLIIDLKTAKSRIAHYIGAAQEEVLTASDNSELKIAQSNPIFADRLKSLSFIVDAKKDTNPYDNQEKQNQEKVIMMRPYQGGDLINLYQEYPHALEMAKKGSFAIYPLFKYTKDSTQQASDFARLFNYPGEAPFWSAQKKQEYEAEQIVKQKKSPETPLPYDLFIKKVQEEGKINWAEGIVPIGLDIDSEEVVTVDFKKGPVYTQHFDLYDHISALGSLTDLSSTNTMLNQVSFDKTRRYGLQTVKDVSTLIDESKRSNPAGPQYINWLQYNPSNPLSESYMNTVKEIVEQGPLYRIFSIFSLEVGQMTVSQAETNDNLVAGSISVMVQNGNQALVPLQFKINNFHDLTPDKMIKSGRIIYVLIDGQLRRVKVPEER</sequence>
<keyword evidence="1" id="KW-1133">Transmembrane helix</keyword>
<dbReference type="EMBL" id="JYGL01000001">
    <property type="protein sequence ID" value="KJQ59432.1"/>
    <property type="molecule type" value="Genomic_DNA"/>
</dbReference>
<evidence type="ECO:0000313" key="3">
    <source>
        <dbReference type="Proteomes" id="UP000033658"/>
    </source>
</evidence>
<comment type="caution">
    <text evidence="2">The sequence shown here is derived from an EMBL/GenBank/DDBJ whole genome shotgun (WGS) entry which is preliminary data.</text>
</comment>
<name>A0AAW3H9F2_STRGN</name>
<gene>
    <name evidence="2" type="ORF">TZ86_01286</name>
</gene>
<accession>A0AAW3H9F2</accession>
<evidence type="ECO:0000256" key="1">
    <source>
        <dbReference type="SAM" id="Phobius"/>
    </source>
</evidence>
<keyword evidence="1" id="KW-0812">Transmembrane</keyword>